<dbReference type="Pfam" id="PF00999">
    <property type="entry name" value="Na_H_Exchanger"/>
    <property type="match status" value="1"/>
</dbReference>
<dbReference type="NCBIfam" id="TIGR00932">
    <property type="entry name" value="2a37"/>
    <property type="match status" value="1"/>
</dbReference>
<feature type="transmembrane region" description="Helical" evidence="11">
    <location>
        <begin position="343"/>
        <end position="364"/>
    </location>
</feature>
<sequence length="632" mass="69998">MISSNSTMENGFLFQAIIYLSAAVICVPLAKKVGMGSVLGYLLAGIVIGPYLMGFIGEEGEDIMHFAEFGVVMMLFLIGLELEPSKLWKMRQMITKVGLSQVLVTTLIFFGILYLTGIGWRQSLAISTSLALSSTAITLQSLKEKNQMNTAAGRNSFAVLLMQDIAVIPILAILPLIALAATSEADVGHMSPIAQFPGWLQTLLVFGAVILVVILGRYVMVPMLRLVAKTRLRELFVGGALLVVLGIAFLMEMVGLSPALGTFLGGVILANSQFKHELESDLEPFKGLLLGLFFIAVGASINFGLISENALMVFAITLSVLLIKSLVLFGIGKVNKISLDQNLIFALGLSQVGEFAFVTFSFATELHILNEKTTEILMAVTALSMTFTPLLMLFNERLLLANIGTKNKEEKPHDEMEESNKVILAGFSHYGSTVGRFLRANGIKATILDSDSDRVELLREMGFEVYYGDVTRADLLEMAGAREASILISAIRDPDTNYRLISMVQKHFPHLELMVRAQNRMDAFEFMEMKVPHIYRQNLDSAVRMGKDVLIKLGFRAHTVHRLAQNFIKYDEEGLTELAKVKDDKKAYIKTVKKAIEMQENLLSFELNRRFSLNDHAWDSETIKDGEEKNKE</sequence>
<dbReference type="GO" id="GO:0008324">
    <property type="term" value="F:monoatomic cation transmembrane transporter activity"/>
    <property type="evidence" value="ECO:0007669"/>
    <property type="project" value="InterPro"/>
</dbReference>
<keyword evidence="14" id="KW-1185">Reference proteome</keyword>
<evidence type="ECO:0000256" key="6">
    <source>
        <dbReference type="ARBA" id="ARBA00022692"/>
    </source>
</evidence>
<evidence type="ECO:0000256" key="5">
    <source>
        <dbReference type="ARBA" id="ARBA00022538"/>
    </source>
</evidence>
<evidence type="ECO:0000256" key="2">
    <source>
        <dbReference type="ARBA" id="ARBA00005551"/>
    </source>
</evidence>
<feature type="transmembrane region" description="Helical" evidence="11">
    <location>
        <begin position="376"/>
        <end position="394"/>
    </location>
</feature>
<evidence type="ECO:0000256" key="9">
    <source>
        <dbReference type="ARBA" id="ARBA00023065"/>
    </source>
</evidence>
<keyword evidence="7" id="KW-0630">Potassium</keyword>
<dbReference type="STRING" id="320787.CA2015_4588"/>
<feature type="transmembrane region" description="Helical" evidence="11">
    <location>
        <begin position="199"/>
        <end position="220"/>
    </location>
</feature>
<dbReference type="GO" id="GO:0006813">
    <property type="term" value="P:potassium ion transport"/>
    <property type="evidence" value="ECO:0007669"/>
    <property type="project" value="UniProtKB-KW"/>
</dbReference>
<dbReference type="InterPro" id="IPR004771">
    <property type="entry name" value="K/H_exchanger"/>
</dbReference>
<organism evidence="13 14">
    <name type="scientific">Cyclobacterium amurskyense</name>
    <dbReference type="NCBI Taxonomy" id="320787"/>
    <lineage>
        <taxon>Bacteria</taxon>
        <taxon>Pseudomonadati</taxon>
        <taxon>Bacteroidota</taxon>
        <taxon>Cytophagia</taxon>
        <taxon>Cytophagales</taxon>
        <taxon>Cyclobacteriaceae</taxon>
        <taxon>Cyclobacterium</taxon>
    </lineage>
</organism>
<feature type="transmembrane region" description="Helical" evidence="11">
    <location>
        <begin position="63"/>
        <end position="82"/>
    </location>
</feature>
<evidence type="ECO:0000256" key="10">
    <source>
        <dbReference type="ARBA" id="ARBA00023136"/>
    </source>
</evidence>
<gene>
    <name evidence="13" type="ORF">CA2015_4588</name>
</gene>
<keyword evidence="6 11" id="KW-0812">Transmembrane</keyword>
<evidence type="ECO:0000256" key="1">
    <source>
        <dbReference type="ARBA" id="ARBA00004127"/>
    </source>
</evidence>
<evidence type="ECO:0000256" key="4">
    <source>
        <dbReference type="ARBA" id="ARBA00022449"/>
    </source>
</evidence>
<dbReference type="InterPro" id="IPR038770">
    <property type="entry name" value="Na+/solute_symporter_sf"/>
</dbReference>
<dbReference type="InterPro" id="IPR003148">
    <property type="entry name" value="RCK_N"/>
</dbReference>
<dbReference type="EMBL" id="CP012040">
    <property type="protein sequence ID" value="AKP53923.1"/>
    <property type="molecule type" value="Genomic_DNA"/>
</dbReference>
<feature type="transmembrane region" description="Helical" evidence="11">
    <location>
        <begin position="38"/>
        <end position="57"/>
    </location>
</feature>
<evidence type="ECO:0000256" key="8">
    <source>
        <dbReference type="ARBA" id="ARBA00022989"/>
    </source>
</evidence>
<accession>A0A0H4PLK0</accession>
<evidence type="ECO:0000259" key="12">
    <source>
        <dbReference type="PROSITE" id="PS51201"/>
    </source>
</evidence>
<evidence type="ECO:0000256" key="11">
    <source>
        <dbReference type="SAM" id="Phobius"/>
    </source>
</evidence>
<comment type="subcellular location">
    <subcellularLocation>
        <location evidence="1">Endomembrane system</location>
        <topology evidence="1">Multi-pass membrane protein</topology>
    </subcellularLocation>
</comment>
<dbReference type="InterPro" id="IPR006153">
    <property type="entry name" value="Cation/H_exchanger_TM"/>
</dbReference>
<feature type="transmembrane region" description="Helical" evidence="11">
    <location>
        <begin position="159"/>
        <end position="179"/>
    </location>
</feature>
<proteinExistence type="inferred from homology"/>
<evidence type="ECO:0000256" key="3">
    <source>
        <dbReference type="ARBA" id="ARBA00022448"/>
    </source>
</evidence>
<feature type="domain" description="RCK N-terminal" evidence="12">
    <location>
        <begin position="419"/>
        <end position="543"/>
    </location>
</feature>
<keyword evidence="10 11" id="KW-0472">Membrane</keyword>
<dbReference type="Pfam" id="PF02254">
    <property type="entry name" value="TrkA_N"/>
    <property type="match status" value="1"/>
</dbReference>
<keyword evidence="9" id="KW-0406">Ion transport</keyword>
<name>A0A0H4PLK0_9BACT</name>
<evidence type="ECO:0000256" key="7">
    <source>
        <dbReference type="ARBA" id="ARBA00022958"/>
    </source>
</evidence>
<protein>
    <submittedName>
        <fullName evidence="13">Glutathione-regulated potassium-efflux system protein KefC</fullName>
    </submittedName>
</protein>
<dbReference type="PATRIC" id="fig|320787.5.peg.5025"/>
<dbReference type="Proteomes" id="UP000036520">
    <property type="component" value="Chromosome"/>
</dbReference>
<keyword evidence="8 11" id="KW-1133">Transmembrane helix</keyword>
<evidence type="ECO:0000313" key="13">
    <source>
        <dbReference type="EMBL" id="AKP53923.1"/>
    </source>
</evidence>
<feature type="transmembrane region" description="Helical" evidence="11">
    <location>
        <begin position="311"/>
        <end position="331"/>
    </location>
</feature>
<feature type="transmembrane region" description="Helical" evidence="11">
    <location>
        <begin position="12"/>
        <end position="31"/>
    </location>
</feature>
<dbReference type="InterPro" id="IPR036291">
    <property type="entry name" value="NAD(P)-bd_dom_sf"/>
</dbReference>
<evidence type="ECO:0000313" key="14">
    <source>
        <dbReference type="Proteomes" id="UP000036520"/>
    </source>
</evidence>
<feature type="transmembrane region" description="Helical" evidence="11">
    <location>
        <begin position="232"/>
        <end position="250"/>
    </location>
</feature>
<dbReference type="GO" id="GO:0005886">
    <property type="term" value="C:plasma membrane"/>
    <property type="evidence" value="ECO:0007669"/>
    <property type="project" value="TreeGrafter"/>
</dbReference>
<dbReference type="Gene3D" id="3.40.50.720">
    <property type="entry name" value="NAD(P)-binding Rossmann-like Domain"/>
    <property type="match status" value="1"/>
</dbReference>
<keyword evidence="5" id="KW-0633">Potassium transport</keyword>
<feature type="transmembrane region" description="Helical" evidence="11">
    <location>
        <begin position="94"/>
        <end position="114"/>
    </location>
</feature>
<dbReference type="PANTHER" id="PTHR46157">
    <property type="entry name" value="K(+) EFFLUX ANTIPORTER 3, CHLOROPLASTIC"/>
    <property type="match status" value="1"/>
</dbReference>
<dbReference type="PROSITE" id="PS51201">
    <property type="entry name" value="RCK_N"/>
    <property type="match status" value="1"/>
</dbReference>
<comment type="similarity">
    <text evidence="2">Belongs to the monovalent cation:proton antiporter 2 (CPA2) transporter (TC 2.A.37) family.</text>
</comment>
<dbReference type="GO" id="GO:0012505">
    <property type="term" value="C:endomembrane system"/>
    <property type="evidence" value="ECO:0007669"/>
    <property type="project" value="UniProtKB-SubCell"/>
</dbReference>
<keyword evidence="3" id="KW-0813">Transport</keyword>
<dbReference type="SUPFAM" id="SSF51735">
    <property type="entry name" value="NAD(P)-binding Rossmann-fold domains"/>
    <property type="match status" value="1"/>
</dbReference>
<dbReference type="GO" id="GO:1902600">
    <property type="term" value="P:proton transmembrane transport"/>
    <property type="evidence" value="ECO:0007669"/>
    <property type="project" value="InterPro"/>
</dbReference>
<feature type="transmembrane region" description="Helical" evidence="11">
    <location>
        <begin position="286"/>
        <end position="305"/>
    </location>
</feature>
<dbReference type="KEGG" id="camu:CA2015_4588"/>
<keyword evidence="4" id="KW-0050">Antiport</keyword>
<dbReference type="Gene3D" id="1.20.1530.20">
    <property type="match status" value="1"/>
</dbReference>
<dbReference type="FunFam" id="3.40.50.720:FF:000036">
    <property type="entry name" value="Glutathione-regulated potassium-efflux system protein KefB"/>
    <property type="match status" value="1"/>
</dbReference>
<dbReference type="AlphaFoldDB" id="A0A0H4PLK0"/>
<reference evidence="13 14" key="1">
    <citation type="submission" date="2015-07" db="EMBL/GenBank/DDBJ databases">
        <authorList>
            <person name="Kim K.M."/>
        </authorList>
    </citation>
    <scope>NUCLEOTIDE SEQUENCE [LARGE SCALE GENOMIC DNA]</scope>
    <source>
        <strain evidence="13 14">KCTC 12363</strain>
    </source>
</reference>
<dbReference type="PANTHER" id="PTHR46157:SF4">
    <property type="entry name" value="K(+) EFFLUX ANTIPORTER 3, CHLOROPLASTIC"/>
    <property type="match status" value="1"/>
</dbReference>
<dbReference type="GO" id="GO:0015297">
    <property type="term" value="F:antiporter activity"/>
    <property type="evidence" value="ECO:0007669"/>
    <property type="project" value="UniProtKB-KW"/>
</dbReference>